<dbReference type="SUPFAM" id="SSF55486">
    <property type="entry name" value="Metalloproteases ('zincins'), catalytic domain"/>
    <property type="match status" value="1"/>
</dbReference>
<proteinExistence type="predicted"/>
<name>A0A1F7UM22_9BACT</name>
<dbReference type="GO" id="GO:0008270">
    <property type="term" value="F:zinc ion binding"/>
    <property type="evidence" value="ECO:0007669"/>
    <property type="project" value="InterPro"/>
</dbReference>
<feature type="domain" description="Peptidase M10 metallopeptidase" evidence="5">
    <location>
        <begin position="162"/>
        <end position="232"/>
    </location>
</feature>
<dbReference type="Gene3D" id="3.40.390.10">
    <property type="entry name" value="Collagenase (Catalytic Domain)"/>
    <property type="match status" value="1"/>
</dbReference>
<evidence type="ECO:0000256" key="2">
    <source>
        <dbReference type="ARBA" id="ARBA00022723"/>
    </source>
</evidence>
<evidence type="ECO:0000256" key="4">
    <source>
        <dbReference type="ARBA" id="ARBA00022833"/>
    </source>
</evidence>
<evidence type="ECO:0000256" key="1">
    <source>
        <dbReference type="ARBA" id="ARBA00022670"/>
    </source>
</evidence>
<protein>
    <recommendedName>
        <fullName evidence="5">Peptidase M10 metallopeptidase domain-containing protein</fullName>
    </recommendedName>
</protein>
<dbReference type="Pfam" id="PF00413">
    <property type="entry name" value="Peptidase_M10"/>
    <property type="match status" value="1"/>
</dbReference>
<dbReference type="GO" id="GO:0031012">
    <property type="term" value="C:extracellular matrix"/>
    <property type="evidence" value="ECO:0007669"/>
    <property type="project" value="InterPro"/>
</dbReference>
<keyword evidence="1" id="KW-0645">Protease</keyword>
<evidence type="ECO:0000259" key="5">
    <source>
        <dbReference type="Pfam" id="PF00413"/>
    </source>
</evidence>
<dbReference type="InterPro" id="IPR001818">
    <property type="entry name" value="Pept_M10_metallopeptidase"/>
</dbReference>
<keyword evidence="4" id="KW-0862">Zinc</keyword>
<dbReference type="EMBL" id="MGEG01000018">
    <property type="protein sequence ID" value="OGL79312.1"/>
    <property type="molecule type" value="Genomic_DNA"/>
</dbReference>
<sequence>MDDSIYWDWLTQLIAHEIGHLLIISDIPSFCGVGIMNPTIERFQDYTPLEAITDLDRQACHSGDGKYLFGVELDCGVERVDTYGQPPDECSTEVIEAEPTTISLWFKEETIAWTDEVLAGCAWWRQMQISCGVAPSQDAADVIIRKSDQYCTGMGAVTFRDKTLGGRYAINIPEPCESESAEAASKKIERVAAHEIGHVLGVDHVPFFCADASMNPSGKPDRTCLTSADINAWRERFPR</sequence>
<accession>A0A1F7UM22</accession>
<dbReference type="GO" id="GO:0006508">
    <property type="term" value="P:proteolysis"/>
    <property type="evidence" value="ECO:0007669"/>
    <property type="project" value="UniProtKB-KW"/>
</dbReference>
<keyword evidence="3" id="KW-0378">Hydrolase</keyword>
<dbReference type="Proteomes" id="UP000176598">
    <property type="component" value="Unassembled WGS sequence"/>
</dbReference>
<gene>
    <name evidence="6" type="ORF">A3F28_02930</name>
</gene>
<keyword evidence="2" id="KW-0479">Metal-binding</keyword>
<dbReference type="InterPro" id="IPR024079">
    <property type="entry name" value="MetalloPept_cat_dom_sf"/>
</dbReference>
<organism evidence="6 7">
    <name type="scientific">Candidatus Uhrbacteria bacterium RIFCSPHIGHO2_12_FULL_57_11</name>
    <dbReference type="NCBI Taxonomy" id="1802398"/>
    <lineage>
        <taxon>Bacteria</taxon>
        <taxon>Candidatus Uhriibacteriota</taxon>
    </lineage>
</organism>
<dbReference type="AlphaFoldDB" id="A0A1F7UM22"/>
<evidence type="ECO:0000313" key="7">
    <source>
        <dbReference type="Proteomes" id="UP000176598"/>
    </source>
</evidence>
<evidence type="ECO:0000313" key="6">
    <source>
        <dbReference type="EMBL" id="OGL79312.1"/>
    </source>
</evidence>
<comment type="caution">
    <text evidence="6">The sequence shown here is derived from an EMBL/GenBank/DDBJ whole genome shotgun (WGS) entry which is preliminary data.</text>
</comment>
<evidence type="ECO:0000256" key="3">
    <source>
        <dbReference type="ARBA" id="ARBA00022801"/>
    </source>
</evidence>
<dbReference type="GO" id="GO:0004222">
    <property type="term" value="F:metalloendopeptidase activity"/>
    <property type="evidence" value="ECO:0007669"/>
    <property type="project" value="InterPro"/>
</dbReference>
<reference evidence="6 7" key="1">
    <citation type="journal article" date="2016" name="Nat. Commun.">
        <title>Thousands of microbial genomes shed light on interconnected biogeochemical processes in an aquifer system.</title>
        <authorList>
            <person name="Anantharaman K."/>
            <person name="Brown C.T."/>
            <person name="Hug L.A."/>
            <person name="Sharon I."/>
            <person name="Castelle C.J."/>
            <person name="Probst A.J."/>
            <person name="Thomas B.C."/>
            <person name="Singh A."/>
            <person name="Wilkins M.J."/>
            <person name="Karaoz U."/>
            <person name="Brodie E.L."/>
            <person name="Williams K.H."/>
            <person name="Hubbard S.S."/>
            <person name="Banfield J.F."/>
        </authorList>
    </citation>
    <scope>NUCLEOTIDE SEQUENCE [LARGE SCALE GENOMIC DNA]</scope>
</reference>